<name>A0ABD1IFF5_SALDI</name>
<dbReference type="Proteomes" id="UP001567538">
    <property type="component" value="Unassembled WGS sequence"/>
</dbReference>
<dbReference type="AlphaFoldDB" id="A0ABD1IFF5"/>
<accession>A0ABD1IFF5</accession>
<dbReference type="EMBL" id="JBEAFC010000002">
    <property type="protein sequence ID" value="KAL1567140.1"/>
    <property type="molecule type" value="Genomic_DNA"/>
</dbReference>
<organism evidence="1 2">
    <name type="scientific">Salvia divinorum</name>
    <name type="common">Maria pastora</name>
    <name type="synonym">Diviner's sage</name>
    <dbReference type="NCBI Taxonomy" id="28513"/>
    <lineage>
        <taxon>Eukaryota</taxon>
        <taxon>Viridiplantae</taxon>
        <taxon>Streptophyta</taxon>
        <taxon>Embryophyta</taxon>
        <taxon>Tracheophyta</taxon>
        <taxon>Spermatophyta</taxon>
        <taxon>Magnoliopsida</taxon>
        <taxon>eudicotyledons</taxon>
        <taxon>Gunneridae</taxon>
        <taxon>Pentapetalae</taxon>
        <taxon>asterids</taxon>
        <taxon>lamiids</taxon>
        <taxon>Lamiales</taxon>
        <taxon>Lamiaceae</taxon>
        <taxon>Nepetoideae</taxon>
        <taxon>Mentheae</taxon>
        <taxon>Salviinae</taxon>
        <taxon>Salvia</taxon>
        <taxon>Salvia subgen. Calosphace</taxon>
    </lineage>
</organism>
<reference evidence="1 2" key="1">
    <citation type="submission" date="2024-06" db="EMBL/GenBank/DDBJ databases">
        <title>A chromosome level genome sequence of Diviner's sage (Salvia divinorum).</title>
        <authorList>
            <person name="Ford S.A."/>
            <person name="Ro D.-K."/>
            <person name="Ness R.W."/>
            <person name="Phillips M.A."/>
        </authorList>
    </citation>
    <scope>NUCLEOTIDE SEQUENCE [LARGE SCALE GENOMIC DNA]</scope>
    <source>
        <strain evidence="1">SAF-2024a</strain>
        <tissue evidence="1">Leaf</tissue>
    </source>
</reference>
<protein>
    <submittedName>
        <fullName evidence="1">Uncharacterized protein</fullName>
    </submittedName>
</protein>
<sequence length="75" mass="8130">MPSSAAVAAARGSGVASSLAVLPLRQPLRRAPVAQSHTSNRNPYGINLEKYGLTGRAWQEEDYLELVLNIGRRIN</sequence>
<keyword evidence="2" id="KW-1185">Reference proteome</keyword>
<evidence type="ECO:0000313" key="1">
    <source>
        <dbReference type="EMBL" id="KAL1567140.1"/>
    </source>
</evidence>
<evidence type="ECO:0000313" key="2">
    <source>
        <dbReference type="Proteomes" id="UP001567538"/>
    </source>
</evidence>
<gene>
    <name evidence="1" type="ORF">AAHA92_02654</name>
</gene>
<proteinExistence type="predicted"/>
<comment type="caution">
    <text evidence="1">The sequence shown here is derived from an EMBL/GenBank/DDBJ whole genome shotgun (WGS) entry which is preliminary data.</text>
</comment>